<feature type="domain" description="HTH crp-type" evidence="5">
    <location>
        <begin position="144"/>
        <end position="210"/>
    </location>
</feature>
<dbReference type="Proteomes" id="UP000285523">
    <property type="component" value="Unassembled WGS sequence"/>
</dbReference>
<evidence type="ECO:0000256" key="1">
    <source>
        <dbReference type="ARBA" id="ARBA00023015"/>
    </source>
</evidence>
<dbReference type="InterPro" id="IPR050397">
    <property type="entry name" value="Env_Response_Regulators"/>
</dbReference>
<evidence type="ECO:0000259" key="5">
    <source>
        <dbReference type="PROSITE" id="PS51063"/>
    </source>
</evidence>
<reference evidence="6 7" key="1">
    <citation type="submission" date="2018-09" db="EMBL/GenBank/DDBJ databases">
        <title>Draft genome sequence of Rhodopseudomonas palustris 2.1.18.</title>
        <authorList>
            <person name="Robertson S.L."/>
            <person name="Meyer T.E."/>
            <person name="Kyndt J.A."/>
        </authorList>
    </citation>
    <scope>NUCLEOTIDE SEQUENCE [LARGE SCALE GENOMIC DNA]</scope>
    <source>
        <strain evidence="6 7">2.1.18</strain>
    </source>
</reference>
<dbReference type="AlphaFoldDB" id="A0A418UZ52"/>
<protein>
    <submittedName>
        <fullName evidence="6">Crp/Fnr family transcriptional regulator</fullName>
    </submittedName>
</protein>
<gene>
    <name evidence="6" type="ORF">D4Q52_21705</name>
</gene>
<dbReference type="InterPro" id="IPR012318">
    <property type="entry name" value="HTH_CRP"/>
</dbReference>
<name>A0A418UZ52_RHOPL</name>
<evidence type="ECO:0000313" key="7">
    <source>
        <dbReference type="Proteomes" id="UP000285523"/>
    </source>
</evidence>
<evidence type="ECO:0000259" key="4">
    <source>
        <dbReference type="PROSITE" id="PS50042"/>
    </source>
</evidence>
<dbReference type="GO" id="GO:0003677">
    <property type="term" value="F:DNA binding"/>
    <property type="evidence" value="ECO:0007669"/>
    <property type="project" value="UniProtKB-KW"/>
</dbReference>
<feature type="domain" description="Cyclic nucleotide-binding" evidence="4">
    <location>
        <begin position="11"/>
        <end position="111"/>
    </location>
</feature>
<keyword evidence="3" id="KW-0804">Transcription</keyword>
<dbReference type="GO" id="GO:0003700">
    <property type="term" value="F:DNA-binding transcription factor activity"/>
    <property type="evidence" value="ECO:0007669"/>
    <property type="project" value="TreeGrafter"/>
</dbReference>
<organism evidence="6 7">
    <name type="scientific">Rhodopseudomonas palustris</name>
    <dbReference type="NCBI Taxonomy" id="1076"/>
    <lineage>
        <taxon>Bacteria</taxon>
        <taxon>Pseudomonadati</taxon>
        <taxon>Pseudomonadota</taxon>
        <taxon>Alphaproteobacteria</taxon>
        <taxon>Hyphomicrobiales</taxon>
        <taxon>Nitrobacteraceae</taxon>
        <taxon>Rhodopseudomonas</taxon>
    </lineage>
</organism>
<dbReference type="PROSITE" id="PS50042">
    <property type="entry name" value="CNMP_BINDING_3"/>
    <property type="match status" value="1"/>
</dbReference>
<dbReference type="PROSITE" id="PS51063">
    <property type="entry name" value="HTH_CRP_2"/>
    <property type="match status" value="1"/>
</dbReference>
<keyword evidence="2" id="KW-0238">DNA-binding</keyword>
<evidence type="ECO:0000313" key="6">
    <source>
        <dbReference type="EMBL" id="RJF68630.1"/>
    </source>
</evidence>
<dbReference type="CDD" id="cd00038">
    <property type="entry name" value="CAP_ED"/>
    <property type="match status" value="1"/>
</dbReference>
<dbReference type="PANTHER" id="PTHR24567:SF74">
    <property type="entry name" value="HTH-TYPE TRANSCRIPTIONAL REGULATOR ARCR"/>
    <property type="match status" value="1"/>
</dbReference>
<evidence type="ECO:0000256" key="3">
    <source>
        <dbReference type="ARBA" id="ARBA00023163"/>
    </source>
</evidence>
<dbReference type="InterPro" id="IPR036390">
    <property type="entry name" value="WH_DNA-bd_sf"/>
</dbReference>
<dbReference type="InterPro" id="IPR036388">
    <property type="entry name" value="WH-like_DNA-bd_sf"/>
</dbReference>
<dbReference type="RefSeq" id="WP_119858655.1">
    <property type="nucleotide sequence ID" value="NZ_QYYD01000027.1"/>
</dbReference>
<evidence type="ECO:0000256" key="2">
    <source>
        <dbReference type="ARBA" id="ARBA00023125"/>
    </source>
</evidence>
<dbReference type="SUPFAM" id="SSF46785">
    <property type="entry name" value="Winged helix' DNA-binding domain"/>
    <property type="match status" value="1"/>
</dbReference>
<dbReference type="InterPro" id="IPR000595">
    <property type="entry name" value="cNMP-bd_dom"/>
</dbReference>
<dbReference type="InterPro" id="IPR014710">
    <property type="entry name" value="RmlC-like_jellyroll"/>
</dbReference>
<dbReference type="EMBL" id="QYYD01000027">
    <property type="protein sequence ID" value="RJF68630.1"/>
    <property type="molecule type" value="Genomic_DNA"/>
</dbReference>
<dbReference type="Gene3D" id="2.60.120.10">
    <property type="entry name" value="Jelly Rolls"/>
    <property type="match status" value="1"/>
</dbReference>
<dbReference type="Pfam" id="PF13545">
    <property type="entry name" value="HTH_Crp_2"/>
    <property type="match status" value="1"/>
</dbReference>
<dbReference type="SUPFAM" id="SSF51206">
    <property type="entry name" value="cAMP-binding domain-like"/>
    <property type="match status" value="1"/>
</dbReference>
<dbReference type="GO" id="GO:0005829">
    <property type="term" value="C:cytosol"/>
    <property type="evidence" value="ECO:0007669"/>
    <property type="project" value="TreeGrafter"/>
</dbReference>
<proteinExistence type="predicted"/>
<comment type="caution">
    <text evidence="6">The sequence shown here is derived from an EMBL/GenBank/DDBJ whole genome shotgun (WGS) entry which is preliminary data.</text>
</comment>
<dbReference type="InterPro" id="IPR018490">
    <property type="entry name" value="cNMP-bd_dom_sf"/>
</dbReference>
<dbReference type="OrthoDB" id="7506088at2"/>
<dbReference type="Gene3D" id="1.10.10.10">
    <property type="entry name" value="Winged helix-like DNA-binding domain superfamily/Winged helix DNA-binding domain"/>
    <property type="match status" value="1"/>
</dbReference>
<accession>A0A418UZ52</accession>
<sequence length="239" mass="26306">MSSFRQSQNELLGKLPRACFELLHPHLATVEFNTGMVMVEAGTAFRRIWFPHCGVVSLVLGLDDDVAIDVGIVGRDGVIGITAAEADVARTAAIVRCPGTASAIDRDVFRHAWQQSEQLRAALTGWLWRQLGAAELNAACNAAHPIEARLCRRLLMLRDLAGSDRLPLTQQHLAQMLGVRRNSVSLAAIALRREGLLRYSRGSLQILDREGLLERACCCYTAREVAFRQQPVRPTAAPM</sequence>
<keyword evidence="1" id="KW-0805">Transcription regulation</keyword>
<dbReference type="PANTHER" id="PTHR24567">
    <property type="entry name" value="CRP FAMILY TRANSCRIPTIONAL REGULATORY PROTEIN"/>
    <property type="match status" value="1"/>
</dbReference>